<keyword evidence="1" id="KW-0472">Membrane</keyword>
<keyword evidence="3" id="KW-1185">Reference proteome</keyword>
<evidence type="ECO:0000313" key="2">
    <source>
        <dbReference type="EMBL" id="GAA0600163.1"/>
    </source>
</evidence>
<sequence>MNRKLNAPQVLLTVVFLTFVLSIYNFLIPEFEYKSILSILVGGVAAYIGAILATTIIKDEECVLKWLRNDITELKNK</sequence>
<accession>A0ABP3R2T5</accession>
<feature type="transmembrane region" description="Helical" evidence="1">
    <location>
        <begin position="7"/>
        <end position="27"/>
    </location>
</feature>
<feature type="transmembrane region" description="Helical" evidence="1">
    <location>
        <begin position="33"/>
        <end position="57"/>
    </location>
</feature>
<evidence type="ECO:0000256" key="1">
    <source>
        <dbReference type="SAM" id="Phobius"/>
    </source>
</evidence>
<keyword evidence="1" id="KW-0812">Transmembrane</keyword>
<dbReference type="Proteomes" id="UP001500866">
    <property type="component" value="Unassembled WGS sequence"/>
</dbReference>
<name>A0ABP3R2T5_9BACI</name>
<keyword evidence="1" id="KW-1133">Transmembrane helix</keyword>
<dbReference type="EMBL" id="BAAADS010000010">
    <property type="protein sequence ID" value="GAA0600163.1"/>
    <property type="molecule type" value="Genomic_DNA"/>
</dbReference>
<organism evidence="2 3">
    <name type="scientific">Virgibacillus siamensis</name>
    <dbReference type="NCBI Taxonomy" id="480071"/>
    <lineage>
        <taxon>Bacteria</taxon>
        <taxon>Bacillati</taxon>
        <taxon>Bacillota</taxon>
        <taxon>Bacilli</taxon>
        <taxon>Bacillales</taxon>
        <taxon>Bacillaceae</taxon>
        <taxon>Virgibacillus</taxon>
    </lineage>
</organism>
<reference evidence="3" key="1">
    <citation type="journal article" date="2019" name="Int. J. Syst. Evol. Microbiol.">
        <title>The Global Catalogue of Microorganisms (GCM) 10K type strain sequencing project: providing services to taxonomists for standard genome sequencing and annotation.</title>
        <authorList>
            <consortium name="The Broad Institute Genomics Platform"/>
            <consortium name="The Broad Institute Genome Sequencing Center for Infectious Disease"/>
            <person name="Wu L."/>
            <person name="Ma J."/>
        </authorList>
    </citation>
    <scope>NUCLEOTIDE SEQUENCE [LARGE SCALE GENOMIC DNA]</scope>
    <source>
        <strain evidence="3">JCM 15395</strain>
    </source>
</reference>
<gene>
    <name evidence="2" type="ORF">GCM10009001_15700</name>
</gene>
<evidence type="ECO:0000313" key="3">
    <source>
        <dbReference type="Proteomes" id="UP001500866"/>
    </source>
</evidence>
<dbReference type="RefSeq" id="WP_343811869.1">
    <property type="nucleotide sequence ID" value="NZ_BAAADS010000010.1"/>
</dbReference>
<comment type="caution">
    <text evidence="2">The sequence shown here is derived from an EMBL/GenBank/DDBJ whole genome shotgun (WGS) entry which is preliminary data.</text>
</comment>
<proteinExistence type="predicted"/>
<protein>
    <submittedName>
        <fullName evidence="2">Uncharacterized protein</fullName>
    </submittedName>
</protein>